<keyword evidence="3" id="KW-0482">Metalloprotease</keyword>
<keyword evidence="1" id="KW-1133">Transmembrane helix</keyword>
<dbReference type="GO" id="GO:0008237">
    <property type="term" value="F:metallopeptidase activity"/>
    <property type="evidence" value="ECO:0007669"/>
    <property type="project" value="UniProtKB-KW"/>
</dbReference>
<feature type="transmembrane region" description="Helical" evidence="1">
    <location>
        <begin position="33"/>
        <end position="49"/>
    </location>
</feature>
<feature type="transmembrane region" description="Helical" evidence="1">
    <location>
        <begin position="9"/>
        <end position="27"/>
    </location>
</feature>
<organism evidence="3 4">
    <name type="scientific">Seonamhaeicola maritimus</name>
    <dbReference type="NCBI Taxonomy" id="2591822"/>
    <lineage>
        <taxon>Bacteria</taxon>
        <taxon>Pseudomonadati</taxon>
        <taxon>Bacteroidota</taxon>
        <taxon>Flavobacteriia</taxon>
        <taxon>Flavobacteriales</taxon>
        <taxon>Flavobacteriaceae</taxon>
    </lineage>
</organism>
<dbReference type="OrthoDB" id="9805801at2"/>
<evidence type="ECO:0000259" key="2">
    <source>
        <dbReference type="Pfam" id="PF02517"/>
    </source>
</evidence>
<sequence length="208" mass="24117">MQSTLYKGLEFFIIFVLVPVSFTINYAPLVKGVIGLMGFIYIIYVLLKVEKLSFKIVPNLNWKSFWKATFLKLLIIVAITTVFVWTTNKESLFVVLLNKPKMWVIILFIYTFLSVYPQELVYRTFFFQRYQGLIKNEKFFLFLNAIIFSLGHIFFKNALVIVLTFLGGLLFAITYKKTNSTLLVSIEHAIYGCWLFTVGMGDMLGFPS</sequence>
<evidence type="ECO:0000313" key="4">
    <source>
        <dbReference type="Proteomes" id="UP000321080"/>
    </source>
</evidence>
<dbReference type="AlphaFoldDB" id="A0A5C7GMU4"/>
<keyword evidence="4" id="KW-1185">Reference proteome</keyword>
<gene>
    <name evidence="3" type="ORF">FUA22_07030</name>
</gene>
<protein>
    <submittedName>
        <fullName evidence="3">CPBP family intramembrane metalloprotease</fullName>
    </submittedName>
</protein>
<evidence type="ECO:0000256" key="1">
    <source>
        <dbReference type="SAM" id="Phobius"/>
    </source>
</evidence>
<dbReference type="InterPro" id="IPR003675">
    <property type="entry name" value="Rce1/LyrA-like_dom"/>
</dbReference>
<keyword evidence="3" id="KW-0378">Hydrolase</keyword>
<dbReference type="RefSeq" id="WP_147767182.1">
    <property type="nucleotide sequence ID" value="NZ_VRKQ01000008.1"/>
</dbReference>
<dbReference type="GO" id="GO:0080120">
    <property type="term" value="P:CAAX-box protein maturation"/>
    <property type="evidence" value="ECO:0007669"/>
    <property type="project" value="UniProtKB-ARBA"/>
</dbReference>
<keyword evidence="1" id="KW-0812">Transmembrane</keyword>
<accession>A0A5C7GMU4</accession>
<feature type="transmembrane region" description="Helical" evidence="1">
    <location>
        <begin position="189"/>
        <end position="206"/>
    </location>
</feature>
<feature type="transmembrane region" description="Helical" evidence="1">
    <location>
        <begin position="139"/>
        <end position="169"/>
    </location>
</feature>
<evidence type="ECO:0000313" key="3">
    <source>
        <dbReference type="EMBL" id="TXG39612.1"/>
    </source>
</evidence>
<dbReference type="GO" id="GO:0006508">
    <property type="term" value="P:proteolysis"/>
    <property type="evidence" value="ECO:0007669"/>
    <property type="project" value="UniProtKB-KW"/>
</dbReference>
<feature type="transmembrane region" description="Helical" evidence="1">
    <location>
        <begin position="100"/>
        <end position="118"/>
    </location>
</feature>
<keyword evidence="1" id="KW-0472">Membrane</keyword>
<dbReference type="Proteomes" id="UP000321080">
    <property type="component" value="Unassembled WGS sequence"/>
</dbReference>
<comment type="caution">
    <text evidence="3">The sequence shown here is derived from an EMBL/GenBank/DDBJ whole genome shotgun (WGS) entry which is preliminary data.</text>
</comment>
<dbReference type="EMBL" id="VRKQ01000008">
    <property type="protein sequence ID" value="TXG39612.1"/>
    <property type="molecule type" value="Genomic_DNA"/>
</dbReference>
<reference evidence="3 4" key="1">
    <citation type="submission" date="2019-08" db="EMBL/GenBank/DDBJ databases">
        <title>Seonamhaeicola sediminis sp. nov., isolated from marine sediment.</title>
        <authorList>
            <person name="Cao W.R."/>
        </authorList>
    </citation>
    <scope>NUCLEOTIDE SEQUENCE [LARGE SCALE GENOMIC DNA]</scope>
    <source>
        <strain evidence="3 4">1505</strain>
    </source>
</reference>
<name>A0A5C7GMU4_9FLAO</name>
<dbReference type="GO" id="GO:0004175">
    <property type="term" value="F:endopeptidase activity"/>
    <property type="evidence" value="ECO:0007669"/>
    <property type="project" value="UniProtKB-ARBA"/>
</dbReference>
<feature type="transmembrane region" description="Helical" evidence="1">
    <location>
        <begin position="70"/>
        <end position="88"/>
    </location>
</feature>
<feature type="domain" description="CAAX prenyl protease 2/Lysostaphin resistance protein A-like" evidence="2">
    <location>
        <begin position="102"/>
        <end position="191"/>
    </location>
</feature>
<proteinExistence type="predicted"/>
<keyword evidence="3" id="KW-0645">Protease</keyword>
<dbReference type="Pfam" id="PF02517">
    <property type="entry name" value="Rce1-like"/>
    <property type="match status" value="1"/>
</dbReference>